<sequence length="115" mass="12479">MNASEHADLGATSWGEAARAQLDAEPDHADFYALAGEMAATLSALQDVANVLRRQVARYGEGHDVYDDTRSVDPHARLAEAAELLALLRDDLTPALRRTHAFWASISHIGVEEPS</sequence>
<evidence type="ECO:0000313" key="2">
    <source>
        <dbReference type="Proteomes" id="UP000320338"/>
    </source>
</evidence>
<reference evidence="1 2" key="1">
    <citation type="submission" date="2019-06" db="EMBL/GenBank/DDBJ databases">
        <title>Whole genome shotgun sequence of Pseudonocardia hydrocarbonoxydans NBRC 14498.</title>
        <authorList>
            <person name="Hosoyama A."/>
            <person name="Uohara A."/>
            <person name="Ohji S."/>
            <person name="Ichikawa N."/>
        </authorList>
    </citation>
    <scope>NUCLEOTIDE SEQUENCE [LARGE SCALE GENOMIC DNA]</scope>
    <source>
        <strain evidence="1 2">NBRC 14498</strain>
    </source>
</reference>
<accession>A0A4Y3WKD0</accession>
<dbReference type="EMBL" id="BJNG01000007">
    <property type="protein sequence ID" value="GEC18701.1"/>
    <property type="molecule type" value="Genomic_DNA"/>
</dbReference>
<keyword evidence="2" id="KW-1185">Reference proteome</keyword>
<name>A0A4Y3WKD0_9PSEU</name>
<dbReference type="OrthoDB" id="3576131at2"/>
<evidence type="ECO:0000313" key="1">
    <source>
        <dbReference type="EMBL" id="GEC18701.1"/>
    </source>
</evidence>
<dbReference type="RefSeq" id="WP_141277317.1">
    <property type="nucleotide sequence ID" value="NZ_BAAARZ010000010.1"/>
</dbReference>
<protein>
    <submittedName>
        <fullName evidence="1">Uncharacterized protein</fullName>
    </submittedName>
</protein>
<dbReference type="Proteomes" id="UP000320338">
    <property type="component" value="Unassembled WGS sequence"/>
</dbReference>
<organism evidence="1 2">
    <name type="scientific">Pseudonocardia hydrocarbonoxydans</name>
    <dbReference type="NCBI Taxonomy" id="76726"/>
    <lineage>
        <taxon>Bacteria</taxon>
        <taxon>Bacillati</taxon>
        <taxon>Actinomycetota</taxon>
        <taxon>Actinomycetes</taxon>
        <taxon>Pseudonocardiales</taxon>
        <taxon>Pseudonocardiaceae</taxon>
        <taxon>Pseudonocardia</taxon>
    </lineage>
</organism>
<comment type="caution">
    <text evidence="1">The sequence shown here is derived from an EMBL/GenBank/DDBJ whole genome shotgun (WGS) entry which is preliminary data.</text>
</comment>
<dbReference type="AlphaFoldDB" id="A0A4Y3WKD0"/>
<gene>
    <name evidence="1" type="ORF">PHY01_09840</name>
</gene>
<proteinExistence type="predicted"/>